<comment type="caution">
    <text evidence="2">The sequence shown here is derived from an EMBL/GenBank/DDBJ whole genome shotgun (WGS) entry which is preliminary data.</text>
</comment>
<keyword evidence="3" id="KW-1185">Reference proteome</keyword>
<accession>A0ABW5UHC5</accession>
<evidence type="ECO:0000256" key="1">
    <source>
        <dbReference type="SAM" id="Phobius"/>
    </source>
</evidence>
<evidence type="ECO:0000313" key="3">
    <source>
        <dbReference type="Proteomes" id="UP001597418"/>
    </source>
</evidence>
<organism evidence="2 3">
    <name type="scientific">Sphingobacterium populi</name>
    <dbReference type="NCBI Taxonomy" id="1812824"/>
    <lineage>
        <taxon>Bacteria</taxon>
        <taxon>Pseudomonadati</taxon>
        <taxon>Bacteroidota</taxon>
        <taxon>Sphingobacteriia</taxon>
        <taxon>Sphingobacteriales</taxon>
        <taxon>Sphingobacteriaceae</taxon>
        <taxon>Sphingobacterium</taxon>
    </lineage>
</organism>
<feature type="transmembrane region" description="Helical" evidence="1">
    <location>
        <begin position="102"/>
        <end position="122"/>
    </location>
</feature>
<name>A0ABW5UHC5_9SPHI</name>
<keyword evidence="1" id="KW-0812">Transmembrane</keyword>
<dbReference type="EMBL" id="JBHUMB010000014">
    <property type="protein sequence ID" value="MFD2744291.1"/>
    <property type="molecule type" value="Genomic_DNA"/>
</dbReference>
<proteinExistence type="predicted"/>
<evidence type="ECO:0000313" key="2">
    <source>
        <dbReference type="EMBL" id="MFD2744291.1"/>
    </source>
</evidence>
<dbReference type="RefSeq" id="WP_380885030.1">
    <property type="nucleotide sequence ID" value="NZ_JBHUMB010000014.1"/>
</dbReference>
<dbReference type="Pfam" id="PF07843">
    <property type="entry name" value="DUF1634"/>
    <property type="match status" value="1"/>
</dbReference>
<dbReference type="Proteomes" id="UP001597418">
    <property type="component" value="Unassembled WGS sequence"/>
</dbReference>
<feature type="transmembrane region" description="Helical" evidence="1">
    <location>
        <begin position="72"/>
        <end position="90"/>
    </location>
</feature>
<feature type="transmembrane region" description="Helical" evidence="1">
    <location>
        <begin position="12"/>
        <end position="33"/>
    </location>
</feature>
<keyword evidence="1" id="KW-1133">Transmembrane helix</keyword>
<keyword evidence="1" id="KW-0472">Membrane</keyword>
<sequence>MNETIMQNAVGNLLKYGVWIVLSVGIVGGLIFLSTHADATVDYRDFVENDRSIFEVLREIAVGISEMDGASIIYLAIILLFLTPFVRLILSLISFILEKDLMYVLITLIVLIIICCSVYFGYAH</sequence>
<reference evidence="3" key="1">
    <citation type="journal article" date="2019" name="Int. J. Syst. Evol. Microbiol.">
        <title>The Global Catalogue of Microorganisms (GCM) 10K type strain sequencing project: providing services to taxonomists for standard genome sequencing and annotation.</title>
        <authorList>
            <consortium name="The Broad Institute Genomics Platform"/>
            <consortium name="The Broad Institute Genome Sequencing Center for Infectious Disease"/>
            <person name="Wu L."/>
            <person name="Ma J."/>
        </authorList>
    </citation>
    <scope>NUCLEOTIDE SEQUENCE [LARGE SCALE GENOMIC DNA]</scope>
    <source>
        <strain evidence="3">KCTC 42247</strain>
    </source>
</reference>
<dbReference type="InterPro" id="IPR012861">
    <property type="entry name" value="DUF1634"/>
</dbReference>
<gene>
    <name evidence="2" type="ORF">ACFSQ6_12910</name>
</gene>
<protein>
    <submittedName>
        <fullName evidence="2">DUF1634 domain-containing protein</fullName>
    </submittedName>
</protein>